<sequence length="211" mass="24428">MKSLQSPPQINQLHWQQEGSPSQPQPSCVAIIRKATLDDIWQIYDLYKIVARVNVGNLTQEEDEITLEYISDVLHKGLERGLILVIEKDNKIVGYLKAFTSEFRSLAHVLTNATMIVHPEYQSAGYGGQLLDTYLEQIKSNMPHILRFELFPHQSNQKAIEFYERHGFVQESLAQKKIRHPKGTFEAEETLVWFNPNFSKDALKKYHSFLK</sequence>
<dbReference type="RefSeq" id="WP_190959707.1">
    <property type="nucleotide sequence ID" value="NZ_JACJTU010000074.1"/>
</dbReference>
<dbReference type="CDD" id="cd04301">
    <property type="entry name" value="NAT_SF"/>
    <property type="match status" value="1"/>
</dbReference>
<protein>
    <submittedName>
        <fullName evidence="2">GNAT family N-acetyltransferase</fullName>
    </submittedName>
</protein>
<comment type="caution">
    <text evidence="2">The sequence shown here is derived from an EMBL/GenBank/DDBJ whole genome shotgun (WGS) entry which is preliminary data.</text>
</comment>
<dbReference type="SUPFAM" id="SSF55729">
    <property type="entry name" value="Acyl-CoA N-acyltransferases (Nat)"/>
    <property type="match status" value="1"/>
</dbReference>
<name>A0ABR8KK82_9NOSO</name>
<dbReference type="Proteomes" id="UP000637383">
    <property type="component" value="Unassembled WGS sequence"/>
</dbReference>
<dbReference type="EMBL" id="JACJTU010000074">
    <property type="protein sequence ID" value="MBD2739203.1"/>
    <property type="molecule type" value="Genomic_DNA"/>
</dbReference>
<dbReference type="InterPro" id="IPR000182">
    <property type="entry name" value="GNAT_dom"/>
</dbReference>
<evidence type="ECO:0000313" key="2">
    <source>
        <dbReference type="EMBL" id="MBD2739203.1"/>
    </source>
</evidence>
<organism evidence="2 3">
    <name type="scientific">Nostoc paludosum FACHB-159</name>
    <dbReference type="NCBI Taxonomy" id="2692908"/>
    <lineage>
        <taxon>Bacteria</taxon>
        <taxon>Bacillati</taxon>
        <taxon>Cyanobacteriota</taxon>
        <taxon>Cyanophyceae</taxon>
        <taxon>Nostocales</taxon>
        <taxon>Nostocaceae</taxon>
        <taxon>Nostoc</taxon>
    </lineage>
</organism>
<dbReference type="PANTHER" id="PTHR43617">
    <property type="entry name" value="L-AMINO ACID N-ACETYLTRANSFERASE"/>
    <property type="match status" value="1"/>
</dbReference>
<dbReference type="PROSITE" id="PS51186">
    <property type="entry name" value="GNAT"/>
    <property type="match status" value="1"/>
</dbReference>
<dbReference type="Gene3D" id="3.40.630.30">
    <property type="match status" value="1"/>
</dbReference>
<dbReference type="InterPro" id="IPR050276">
    <property type="entry name" value="MshD_Acetyltransferase"/>
</dbReference>
<keyword evidence="3" id="KW-1185">Reference proteome</keyword>
<evidence type="ECO:0000313" key="3">
    <source>
        <dbReference type="Proteomes" id="UP000637383"/>
    </source>
</evidence>
<dbReference type="InterPro" id="IPR016181">
    <property type="entry name" value="Acyl_CoA_acyltransferase"/>
</dbReference>
<accession>A0ABR8KK82</accession>
<feature type="domain" description="N-acetyltransferase" evidence="1">
    <location>
        <begin position="30"/>
        <end position="192"/>
    </location>
</feature>
<evidence type="ECO:0000259" key="1">
    <source>
        <dbReference type="PROSITE" id="PS51186"/>
    </source>
</evidence>
<dbReference type="Pfam" id="PF13508">
    <property type="entry name" value="Acetyltransf_7"/>
    <property type="match status" value="1"/>
</dbReference>
<gene>
    <name evidence="2" type="ORF">H6H03_35995</name>
</gene>
<reference evidence="2 3" key="1">
    <citation type="journal article" date="2020" name="ISME J.">
        <title>Comparative genomics reveals insights into cyanobacterial evolution and habitat adaptation.</title>
        <authorList>
            <person name="Chen M.Y."/>
            <person name="Teng W.K."/>
            <person name="Zhao L."/>
            <person name="Hu C.X."/>
            <person name="Zhou Y.K."/>
            <person name="Han B.P."/>
            <person name="Song L.R."/>
            <person name="Shu W.S."/>
        </authorList>
    </citation>
    <scope>NUCLEOTIDE SEQUENCE [LARGE SCALE GENOMIC DNA]</scope>
    <source>
        <strain evidence="2 3">FACHB-159</strain>
    </source>
</reference>
<proteinExistence type="predicted"/>